<keyword evidence="1" id="KW-0812">Transmembrane</keyword>
<dbReference type="OrthoDB" id="9809859at2"/>
<organism evidence="2 3">
    <name type="scientific">Candidatus Promineifilum breve</name>
    <dbReference type="NCBI Taxonomy" id="1806508"/>
    <lineage>
        <taxon>Bacteria</taxon>
        <taxon>Bacillati</taxon>
        <taxon>Chloroflexota</taxon>
        <taxon>Ardenticatenia</taxon>
        <taxon>Candidatus Promineifilales</taxon>
        <taxon>Candidatus Promineifilaceae</taxon>
        <taxon>Candidatus Promineifilum</taxon>
    </lineage>
</organism>
<reference evidence="2" key="1">
    <citation type="submission" date="2016-01" db="EMBL/GenBank/DDBJ databases">
        <authorList>
            <person name="Mcilroy J.S."/>
            <person name="Karst M S."/>
            <person name="Albertsen M."/>
        </authorList>
    </citation>
    <scope>NUCLEOTIDE SEQUENCE</scope>
    <source>
        <strain evidence="2">Cfx-K</strain>
    </source>
</reference>
<keyword evidence="1" id="KW-1133">Transmembrane helix</keyword>
<dbReference type="Proteomes" id="UP000215027">
    <property type="component" value="Chromosome I"/>
</dbReference>
<evidence type="ECO:0008006" key="4">
    <source>
        <dbReference type="Google" id="ProtNLM"/>
    </source>
</evidence>
<sequence length="215" mass="23992">MSAFRRFVGPRAPVAADEKTRTLYRLPNILLGAAAILLLASMFLPYWKMTLHAPQYPKGLSVEVFVNRMTGDVDEIDGLNHYIGMRPLGEAAQLERAVSMVAVAALVLLTLAAIFVHSPWALLFALPAILWPFIFIGDMYYWMRHFGLNLDPNAPLSSSIDPFVPPILGSGMVGQFETIATFQIGLWMAFLAVALILFGLYYQRRAYKPLVESEQ</sequence>
<keyword evidence="3" id="KW-1185">Reference proteome</keyword>
<name>A0A170PDE5_9CHLR</name>
<protein>
    <recommendedName>
        <fullName evidence="4">Cytochrome C</fullName>
    </recommendedName>
</protein>
<gene>
    <name evidence="2" type="ORF">CFX0092_A0106</name>
</gene>
<feature type="transmembrane region" description="Helical" evidence="1">
    <location>
        <begin position="97"/>
        <end position="116"/>
    </location>
</feature>
<dbReference type="KEGG" id="pbf:CFX0092_A0106"/>
<feature type="transmembrane region" description="Helical" evidence="1">
    <location>
        <begin position="123"/>
        <end position="143"/>
    </location>
</feature>
<evidence type="ECO:0000256" key="1">
    <source>
        <dbReference type="SAM" id="Phobius"/>
    </source>
</evidence>
<dbReference type="AlphaFoldDB" id="A0A170PDE5"/>
<evidence type="ECO:0000313" key="3">
    <source>
        <dbReference type="Proteomes" id="UP000215027"/>
    </source>
</evidence>
<proteinExistence type="predicted"/>
<evidence type="ECO:0000313" key="2">
    <source>
        <dbReference type="EMBL" id="CUS01987.2"/>
    </source>
</evidence>
<dbReference type="RefSeq" id="WP_095041653.1">
    <property type="nucleotide sequence ID" value="NZ_LN890655.1"/>
</dbReference>
<dbReference type="EMBL" id="LN890655">
    <property type="protein sequence ID" value="CUS01987.2"/>
    <property type="molecule type" value="Genomic_DNA"/>
</dbReference>
<accession>A0A170PDE5</accession>
<feature type="transmembrane region" description="Helical" evidence="1">
    <location>
        <begin position="179"/>
        <end position="202"/>
    </location>
</feature>
<keyword evidence="1" id="KW-0472">Membrane</keyword>
<feature type="transmembrane region" description="Helical" evidence="1">
    <location>
        <begin position="29"/>
        <end position="47"/>
    </location>
</feature>